<gene>
    <name evidence="1" type="ORF">MJO28_008498</name>
</gene>
<organism evidence="1 2">
    <name type="scientific">Puccinia striiformis f. sp. tritici</name>
    <dbReference type="NCBI Taxonomy" id="168172"/>
    <lineage>
        <taxon>Eukaryota</taxon>
        <taxon>Fungi</taxon>
        <taxon>Dikarya</taxon>
        <taxon>Basidiomycota</taxon>
        <taxon>Pucciniomycotina</taxon>
        <taxon>Pucciniomycetes</taxon>
        <taxon>Pucciniales</taxon>
        <taxon>Pucciniaceae</taxon>
        <taxon>Puccinia</taxon>
    </lineage>
</organism>
<evidence type="ECO:0000313" key="2">
    <source>
        <dbReference type="Proteomes" id="UP001060170"/>
    </source>
</evidence>
<reference evidence="2" key="1">
    <citation type="journal article" date="2018" name="BMC Genomics">
        <title>Genomic insights into host adaptation between the wheat stripe rust pathogen (Puccinia striiformis f. sp. tritici) and the barley stripe rust pathogen (Puccinia striiformis f. sp. hordei).</title>
        <authorList>
            <person name="Xia C."/>
            <person name="Wang M."/>
            <person name="Yin C."/>
            <person name="Cornejo O.E."/>
            <person name="Hulbert S.H."/>
            <person name="Chen X."/>
        </authorList>
    </citation>
    <scope>NUCLEOTIDE SEQUENCE [LARGE SCALE GENOMIC DNA]</scope>
    <source>
        <strain evidence="2">93-210</strain>
    </source>
</reference>
<protein>
    <submittedName>
        <fullName evidence="1">Uncharacterized protein</fullName>
    </submittedName>
</protein>
<keyword evidence="2" id="KW-1185">Reference proteome</keyword>
<evidence type="ECO:0000313" key="1">
    <source>
        <dbReference type="EMBL" id="KAI7949677.1"/>
    </source>
</evidence>
<accession>A0ACC0ECX5</accession>
<reference evidence="1 2" key="3">
    <citation type="journal article" date="2022" name="Microbiol. Spectr.">
        <title>Folding features and dynamics of 3D genome architecture in plant fungal pathogens.</title>
        <authorList>
            <person name="Xia C."/>
        </authorList>
    </citation>
    <scope>NUCLEOTIDE SEQUENCE [LARGE SCALE GENOMIC DNA]</scope>
    <source>
        <strain evidence="1 2">93-210</strain>
    </source>
</reference>
<comment type="caution">
    <text evidence="1">The sequence shown here is derived from an EMBL/GenBank/DDBJ whole genome shotgun (WGS) entry which is preliminary data.</text>
</comment>
<name>A0ACC0ECX5_9BASI</name>
<sequence>MSDFKSYSPETAGLIIRSLKGLAGNYDGMDLNAPHNLSNPWPRRNWFLARWDNLPYGEIRNPNLRLREMRRGILPQLERQLAALLYSLDIVDMPRGSISIHLDAQVIITHLGYTLEELNNFVRSIAPVDRNQLRNHNYCGLKDVRCHSLVEFIDSLMRNQIWTLFRHHIQFIQVRQSADKSPIGSDERCDLANQRRAVAQATALSSESIVNLIEWTRRSDFSDLEGEWQCTVKEINLTLEGLASRIESTNRLEQERVSNEKDQLATESPSTADVIRSNPSSISEHGDDQSVASLSFGLFEEPPIRPQLIQLAKSTIPFFKLFRILFNKLLKTPTGKPTFTFGTTMSSAEIKSVEREIHWFTLEIRSLSRGLFCAYDRDETNATAVLKEIESAYKSLCKDLDSCIILLCSHLVPLTSEVDLPASNNSFETWSITFKEQFCLADRNFIVALNHFKKEMQI</sequence>
<proteinExistence type="predicted"/>
<dbReference type="Proteomes" id="UP001060170">
    <property type="component" value="Chromosome 8"/>
</dbReference>
<dbReference type="EMBL" id="CM045872">
    <property type="protein sequence ID" value="KAI7949677.1"/>
    <property type="molecule type" value="Genomic_DNA"/>
</dbReference>
<reference evidence="2" key="2">
    <citation type="journal article" date="2018" name="Mol. Plant Microbe Interact.">
        <title>Genome sequence resources for the wheat stripe rust pathogen (Puccinia striiformis f. sp. tritici) and the barley stripe rust pathogen (Puccinia striiformis f. sp. hordei).</title>
        <authorList>
            <person name="Xia C."/>
            <person name="Wang M."/>
            <person name="Yin C."/>
            <person name="Cornejo O.E."/>
            <person name="Hulbert S.H."/>
            <person name="Chen X."/>
        </authorList>
    </citation>
    <scope>NUCLEOTIDE SEQUENCE [LARGE SCALE GENOMIC DNA]</scope>
    <source>
        <strain evidence="2">93-210</strain>
    </source>
</reference>